<evidence type="ECO:0000256" key="6">
    <source>
        <dbReference type="SAM" id="Phobius"/>
    </source>
</evidence>
<dbReference type="InterPro" id="IPR032816">
    <property type="entry name" value="VTT_dom"/>
</dbReference>
<sequence>MKNKTTDSSPKTLNVPRKTALIINIAALILFIGICVAVCICIYPYLKTYSENPELVAEYIRQNSFKGVLVLLGMQILQVVVAIIPGEILEIAAGVAFGPIFGLILAEIGVAAGSTIIFLLFKKLGKPLVYSMLGEEKLSKLEKFGGDIKRREKILFWLFFIPGLPKDLLTYVAPFTGFSLTRFLAITLIARIPSILTSTVAGDAVLSGNYATAAIIFAICGATAVIGWLLKEFIMKKLSKASGDQQQTEKARTENNNYKHK</sequence>
<dbReference type="EMBL" id="VSSQ01027380">
    <property type="protein sequence ID" value="MPM76601.1"/>
    <property type="molecule type" value="Genomic_DNA"/>
</dbReference>
<dbReference type="InterPro" id="IPR015414">
    <property type="entry name" value="TMEM64"/>
</dbReference>
<accession>A0A645CI36</accession>
<name>A0A645CI36_9ZZZZ</name>
<gene>
    <name evidence="8" type="ORF">SDC9_123600</name>
</gene>
<proteinExistence type="predicted"/>
<comment type="caution">
    <text evidence="8">The sequence shown here is derived from an EMBL/GenBank/DDBJ whole genome shotgun (WGS) entry which is preliminary data.</text>
</comment>
<evidence type="ECO:0000256" key="3">
    <source>
        <dbReference type="ARBA" id="ARBA00022692"/>
    </source>
</evidence>
<evidence type="ECO:0000256" key="5">
    <source>
        <dbReference type="ARBA" id="ARBA00023136"/>
    </source>
</evidence>
<keyword evidence="4 6" id="KW-1133">Transmembrane helix</keyword>
<comment type="subcellular location">
    <subcellularLocation>
        <location evidence="1">Cell membrane</location>
        <topology evidence="1">Multi-pass membrane protein</topology>
    </subcellularLocation>
</comment>
<feature type="transmembrane region" description="Helical" evidence="6">
    <location>
        <begin position="20"/>
        <end position="46"/>
    </location>
</feature>
<dbReference type="PANTHER" id="PTHR12677">
    <property type="entry name" value="GOLGI APPARATUS MEMBRANE PROTEIN TVP38-RELATED"/>
    <property type="match status" value="1"/>
</dbReference>
<evidence type="ECO:0000256" key="1">
    <source>
        <dbReference type="ARBA" id="ARBA00004651"/>
    </source>
</evidence>
<organism evidence="8">
    <name type="scientific">bioreactor metagenome</name>
    <dbReference type="NCBI Taxonomy" id="1076179"/>
    <lineage>
        <taxon>unclassified sequences</taxon>
        <taxon>metagenomes</taxon>
        <taxon>ecological metagenomes</taxon>
    </lineage>
</organism>
<feature type="transmembrane region" description="Helical" evidence="6">
    <location>
        <begin position="67"/>
        <end position="85"/>
    </location>
</feature>
<evidence type="ECO:0000259" key="7">
    <source>
        <dbReference type="Pfam" id="PF09335"/>
    </source>
</evidence>
<dbReference type="AlphaFoldDB" id="A0A645CI36"/>
<feature type="domain" description="VTT" evidence="7">
    <location>
        <begin position="84"/>
        <end position="203"/>
    </location>
</feature>
<evidence type="ECO:0000256" key="2">
    <source>
        <dbReference type="ARBA" id="ARBA00022475"/>
    </source>
</evidence>
<feature type="transmembrane region" description="Helical" evidence="6">
    <location>
        <begin position="210"/>
        <end position="230"/>
    </location>
</feature>
<dbReference type="GO" id="GO:0005886">
    <property type="term" value="C:plasma membrane"/>
    <property type="evidence" value="ECO:0007669"/>
    <property type="project" value="UniProtKB-SubCell"/>
</dbReference>
<evidence type="ECO:0000313" key="8">
    <source>
        <dbReference type="EMBL" id="MPM76601.1"/>
    </source>
</evidence>
<protein>
    <recommendedName>
        <fullName evidence="7">VTT domain-containing protein</fullName>
    </recommendedName>
</protein>
<dbReference type="PANTHER" id="PTHR12677:SF59">
    <property type="entry name" value="GOLGI APPARATUS MEMBRANE PROTEIN TVP38-RELATED"/>
    <property type="match status" value="1"/>
</dbReference>
<keyword evidence="3 6" id="KW-0812">Transmembrane</keyword>
<feature type="transmembrane region" description="Helical" evidence="6">
    <location>
        <begin position="91"/>
        <end position="121"/>
    </location>
</feature>
<dbReference type="Pfam" id="PF09335">
    <property type="entry name" value="VTT_dom"/>
    <property type="match status" value="1"/>
</dbReference>
<reference evidence="8" key="1">
    <citation type="submission" date="2019-08" db="EMBL/GenBank/DDBJ databases">
        <authorList>
            <person name="Kucharzyk K."/>
            <person name="Murdoch R.W."/>
            <person name="Higgins S."/>
            <person name="Loffler F."/>
        </authorList>
    </citation>
    <scope>NUCLEOTIDE SEQUENCE</scope>
</reference>
<keyword evidence="2" id="KW-1003">Cell membrane</keyword>
<keyword evidence="5 6" id="KW-0472">Membrane</keyword>
<evidence type="ECO:0000256" key="4">
    <source>
        <dbReference type="ARBA" id="ARBA00022989"/>
    </source>
</evidence>